<evidence type="ECO:0000256" key="3">
    <source>
        <dbReference type="ARBA" id="ARBA00022927"/>
    </source>
</evidence>
<dbReference type="GO" id="GO:0042803">
    <property type="term" value="F:protein homodimerization activity"/>
    <property type="evidence" value="ECO:0007669"/>
    <property type="project" value="TreeGrafter"/>
</dbReference>
<dbReference type="Gene3D" id="1.10.10.10">
    <property type="entry name" value="Winged helix-like DNA-binding domain superfamily/Winged helix DNA-binding domain"/>
    <property type="match status" value="1"/>
</dbReference>
<comment type="similarity">
    <text evidence="1">Belongs to the VPS25 family.</text>
</comment>
<dbReference type="InterPro" id="IPR036390">
    <property type="entry name" value="WH_DNA-bd_sf"/>
</dbReference>
<keyword evidence="2" id="KW-0813">Transport</keyword>
<dbReference type="InterPro" id="IPR008570">
    <property type="entry name" value="ESCRT-II_cplx_Vps25-sub"/>
</dbReference>
<dbReference type="STRING" id="1314777.A0A164VPB1"/>
<dbReference type="GO" id="GO:0043328">
    <property type="term" value="P:protein transport to vacuole involved in ubiquitin-dependent protein catabolic process via the multivesicular body sorting pathway"/>
    <property type="evidence" value="ECO:0007669"/>
    <property type="project" value="TreeGrafter"/>
</dbReference>
<dbReference type="EMBL" id="KV419404">
    <property type="protein sequence ID" value="KZS94334.1"/>
    <property type="molecule type" value="Genomic_DNA"/>
</dbReference>
<keyword evidence="5" id="KW-1185">Reference proteome</keyword>
<gene>
    <name evidence="4" type="ORF">SISNIDRAFT_453223</name>
</gene>
<name>A0A164VPB1_9AGAM</name>
<sequence>MSKSLQKQTTASGFILPSIHALPPFFTLQLHPPSQASQTAHWTRLILSYARHRRLFTLRLEDAEVPGGEWDEIFHNSRINRRLKPTHLAFLLSTMVEQGQAIWDPPKQNRVVLLHWRLPEEWAEVLHEWATSTGQLNTILTFYEITDPPIDSAMSGIPTSLLRRAISILSKTGRAQIIEGAEGGGVRFFAPSGKP</sequence>
<evidence type="ECO:0000313" key="5">
    <source>
        <dbReference type="Proteomes" id="UP000076722"/>
    </source>
</evidence>
<protein>
    <submittedName>
        <fullName evidence="4">ESCRT-II complex vps25 subunit</fullName>
    </submittedName>
</protein>
<dbReference type="Gene3D" id="1.10.10.570">
    <property type="entry name" value="Winged helix' DNA-binding domain. Chain C. Domain 1"/>
    <property type="match status" value="1"/>
</dbReference>
<dbReference type="GO" id="GO:0000814">
    <property type="term" value="C:ESCRT II complex"/>
    <property type="evidence" value="ECO:0007669"/>
    <property type="project" value="InterPro"/>
</dbReference>
<dbReference type="GO" id="GO:0005198">
    <property type="term" value="F:structural molecule activity"/>
    <property type="evidence" value="ECO:0007669"/>
    <property type="project" value="TreeGrafter"/>
</dbReference>
<reference evidence="4 5" key="1">
    <citation type="journal article" date="2016" name="Mol. Biol. Evol.">
        <title>Comparative Genomics of Early-Diverging Mushroom-Forming Fungi Provides Insights into the Origins of Lignocellulose Decay Capabilities.</title>
        <authorList>
            <person name="Nagy L.G."/>
            <person name="Riley R."/>
            <person name="Tritt A."/>
            <person name="Adam C."/>
            <person name="Daum C."/>
            <person name="Floudas D."/>
            <person name="Sun H."/>
            <person name="Yadav J.S."/>
            <person name="Pangilinan J."/>
            <person name="Larsson K.H."/>
            <person name="Matsuura K."/>
            <person name="Barry K."/>
            <person name="Labutti K."/>
            <person name="Kuo R."/>
            <person name="Ohm R.A."/>
            <person name="Bhattacharya S.S."/>
            <person name="Shirouzu T."/>
            <person name="Yoshinaga Y."/>
            <person name="Martin F.M."/>
            <person name="Grigoriev I.V."/>
            <person name="Hibbett D.S."/>
        </authorList>
    </citation>
    <scope>NUCLEOTIDE SEQUENCE [LARGE SCALE GENOMIC DNA]</scope>
    <source>
        <strain evidence="4 5">HHB9708</strain>
    </source>
</reference>
<dbReference type="OrthoDB" id="245150at2759"/>
<evidence type="ECO:0000256" key="2">
    <source>
        <dbReference type="ARBA" id="ARBA00022448"/>
    </source>
</evidence>
<evidence type="ECO:0000313" key="4">
    <source>
        <dbReference type="EMBL" id="KZS94334.1"/>
    </source>
</evidence>
<keyword evidence="3" id="KW-0653">Protein transport</keyword>
<evidence type="ECO:0000256" key="1">
    <source>
        <dbReference type="ARBA" id="ARBA00009674"/>
    </source>
</evidence>
<dbReference type="PANTHER" id="PTHR13149:SF0">
    <property type="entry name" value="VACUOLAR PROTEIN-SORTING-ASSOCIATED PROTEIN 25"/>
    <property type="match status" value="1"/>
</dbReference>
<dbReference type="InterPro" id="IPR036388">
    <property type="entry name" value="WH-like_DNA-bd_sf"/>
</dbReference>
<dbReference type="Pfam" id="PF05871">
    <property type="entry name" value="ESCRT-II"/>
    <property type="match status" value="1"/>
</dbReference>
<dbReference type="InterPro" id="IPR014041">
    <property type="entry name" value="ESCRT-II_cplx_Vps25-sub_N"/>
</dbReference>
<dbReference type="PANTHER" id="PTHR13149">
    <property type="entry name" value="VACUOLAR PROTEIN SORTING-ASSOCIATED PROTEIN VPS25"/>
    <property type="match status" value="1"/>
</dbReference>
<organism evidence="4 5">
    <name type="scientific">Sistotremastrum niveocremeum HHB9708</name>
    <dbReference type="NCBI Taxonomy" id="1314777"/>
    <lineage>
        <taxon>Eukaryota</taxon>
        <taxon>Fungi</taxon>
        <taxon>Dikarya</taxon>
        <taxon>Basidiomycota</taxon>
        <taxon>Agaricomycotina</taxon>
        <taxon>Agaricomycetes</taxon>
        <taxon>Sistotremastrales</taxon>
        <taxon>Sistotremastraceae</taxon>
        <taxon>Sertulicium</taxon>
        <taxon>Sertulicium niveocremeum</taxon>
    </lineage>
</organism>
<dbReference type="SUPFAM" id="SSF46785">
    <property type="entry name" value="Winged helix' DNA-binding domain"/>
    <property type="match status" value="2"/>
</dbReference>
<dbReference type="AlphaFoldDB" id="A0A164VPB1"/>
<dbReference type="Proteomes" id="UP000076722">
    <property type="component" value="Unassembled WGS sequence"/>
</dbReference>
<proteinExistence type="inferred from homology"/>
<accession>A0A164VPB1</accession>